<protein>
    <submittedName>
        <fullName evidence="2">EthD family reductase</fullName>
    </submittedName>
</protein>
<dbReference type="NCBIfam" id="TIGR02118">
    <property type="entry name" value="EthD family reductase"/>
    <property type="match status" value="1"/>
</dbReference>
<accession>A0A7K3WH52</accession>
<feature type="domain" description="EthD" evidence="1">
    <location>
        <begin position="12"/>
        <end position="83"/>
    </location>
</feature>
<keyword evidence="3" id="KW-1185">Reference proteome</keyword>
<dbReference type="InterPro" id="IPR011008">
    <property type="entry name" value="Dimeric_a/b-barrel"/>
</dbReference>
<dbReference type="EMBL" id="JAAGWK010000021">
    <property type="protein sequence ID" value="NEL55219.1"/>
    <property type="molecule type" value="Genomic_DNA"/>
</dbReference>
<organism evidence="2 3">
    <name type="scientific">Goekera deserti</name>
    <dbReference type="NCBI Taxonomy" id="2497753"/>
    <lineage>
        <taxon>Bacteria</taxon>
        <taxon>Bacillati</taxon>
        <taxon>Actinomycetota</taxon>
        <taxon>Actinomycetes</taxon>
        <taxon>Geodermatophilales</taxon>
        <taxon>Geodermatophilaceae</taxon>
        <taxon>Goekera</taxon>
    </lineage>
</organism>
<dbReference type="Pfam" id="PF07110">
    <property type="entry name" value="EthD"/>
    <property type="match status" value="1"/>
</dbReference>
<dbReference type="GO" id="GO:0016491">
    <property type="term" value="F:oxidoreductase activity"/>
    <property type="evidence" value="ECO:0007669"/>
    <property type="project" value="InterPro"/>
</dbReference>
<sequence>MTVSYFALYQTPADPTDFEQHYAGTHVPLVEKVPGLVENRVHRVIRQFVGKPAYHLIAELVFESAEAMEQALTSPEWTAAGDDLREWGGIELATMFSAEPHRPGSAGADATG</sequence>
<dbReference type="SUPFAM" id="SSF54909">
    <property type="entry name" value="Dimeric alpha+beta barrel"/>
    <property type="match status" value="1"/>
</dbReference>
<name>A0A7K3WH52_9ACTN</name>
<dbReference type="Gene3D" id="3.30.70.100">
    <property type="match status" value="1"/>
</dbReference>
<comment type="caution">
    <text evidence="2">The sequence shown here is derived from an EMBL/GenBank/DDBJ whole genome shotgun (WGS) entry which is preliminary data.</text>
</comment>
<dbReference type="Proteomes" id="UP000470470">
    <property type="component" value="Unassembled WGS sequence"/>
</dbReference>
<gene>
    <name evidence="2" type="ORF">G1H19_14575</name>
</gene>
<evidence type="ECO:0000313" key="2">
    <source>
        <dbReference type="EMBL" id="NEL55219.1"/>
    </source>
</evidence>
<dbReference type="InterPro" id="IPR009799">
    <property type="entry name" value="EthD_dom"/>
</dbReference>
<reference evidence="2 3" key="1">
    <citation type="submission" date="2020-02" db="EMBL/GenBank/DDBJ databases">
        <title>The whole genome sequence of CPCC 205119.</title>
        <authorList>
            <person name="Jiang Z."/>
        </authorList>
    </citation>
    <scope>NUCLEOTIDE SEQUENCE [LARGE SCALE GENOMIC DNA]</scope>
    <source>
        <strain evidence="2 3">CPCC 205119</strain>
    </source>
</reference>
<proteinExistence type="predicted"/>
<evidence type="ECO:0000259" key="1">
    <source>
        <dbReference type="Pfam" id="PF07110"/>
    </source>
</evidence>
<dbReference type="AlphaFoldDB" id="A0A7K3WH52"/>
<evidence type="ECO:0000313" key="3">
    <source>
        <dbReference type="Proteomes" id="UP000470470"/>
    </source>
</evidence>
<dbReference type="RefSeq" id="WP_162393364.1">
    <property type="nucleotide sequence ID" value="NZ_JAABOZ010000008.1"/>
</dbReference>